<evidence type="ECO:0000256" key="2">
    <source>
        <dbReference type="SAM" id="Phobius"/>
    </source>
</evidence>
<keyword evidence="2" id="KW-1133">Transmembrane helix</keyword>
<keyword evidence="2" id="KW-0472">Membrane</keyword>
<feature type="transmembrane region" description="Helical" evidence="2">
    <location>
        <begin position="22"/>
        <end position="42"/>
    </location>
</feature>
<feature type="region of interest" description="Disordered" evidence="1">
    <location>
        <begin position="51"/>
        <end position="89"/>
    </location>
</feature>
<protein>
    <submittedName>
        <fullName evidence="3">Uncharacterized protein</fullName>
    </submittedName>
</protein>
<keyword evidence="2" id="KW-0812">Transmembrane</keyword>
<name>A0AAD2FRP9_9STRA</name>
<evidence type="ECO:0000313" key="4">
    <source>
        <dbReference type="Proteomes" id="UP001295423"/>
    </source>
</evidence>
<gene>
    <name evidence="3" type="ORF">CYCCA115_LOCUS12720</name>
</gene>
<keyword evidence="4" id="KW-1185">Reference proteome</keyword>
<comment type="caution">
    <text evidence="3">The sequence shown here is derived from an EMBL/GenBank/DDBJ whole genome shotgun (WGS) entry which is preliminary data.</text>
</comment>
<sequence>MSAPSPSHESSKSPQPSFHNETMVKVIIGGMVLTSAGFAMYTRRTGSMLKQMEHATKSKANRTPPRKPGPMTEAEWDKVRPRMDKDEFF</sequence>
<feature type="compositionally biased region" description="Basic and acidic residues" evidence="1">
    <location>
        <begin position="75"/>
        <end position="89"/>
    </location>
</feature>
<evidence type="ECO:0000313" key="3">
    <source>
        <dbReference type="EMBL" id="CAJ1950714.1"/>
    </source>
</evidence>
<accession>A0AAD2FRP9</accession>
<proteinExistence type="predicted"/>
<evidence type="ECO:0000256" key="1">
    <source>
        <dbReference type="SAM" id="MobiDB-lite"/>
    </source>
</evidence>
<dbReference type="EMBL" id="CAKOGP040001770">
    <property type="protein sequence ID" value="CAJ1950714.1"/>
    <property type="molecule type" value="Genomic_DNA"/>
</dbReference>
<reference evidence="3" key="1">
    <citation type="submission" date="2023-08" db="EMBL/GenBank/DDBJ databases">
        <authorList>
            <person name="Audoor S."/>
            <person name="Bilcke G."/>
        </authorList>
    </citation>
    <scope>NUCLEOTIDE SEQUENCE</scope>
</reference>
<organism evidence="3 4">
    <name type="scientific">Cylindrotheca closterium</name>
    <dbReference type="NCBI Taxonomy" id="2856"/>
    <lineage>
        <taxon>Eukaryota</taxon>
        <taxon>Sar</taxon>
        <taxon>Stramenopiles</taxon>
        <taxon>Ochrophyta</taxon>
        <taxon>Bacillariophyta</taxon>
        <taxon>Bacillariophyceae</taxon>
        <taxon>Bacillariophycidae</taxon>
        <taxon>Bacillariales</taxon>
        <taxon>Bacillariaceae</taxon>
        <taxon>Cylindrotheca</taxon>
    </lineage>
</organism>
<dbReference type="Proteomes" id="UP001295423">
    <property type="component" value="Unassembled WGS sequence"/>
</dbReference>
<dbReference type="AlphaFoldDB" id="A0AAD2FRP9"/>